<reference evidence="4 5" key="1">
    <citation type="journal article" date="2015" name="Infect. Genet. Evol.">
        <title>Genomic sequences of six botulinum neurotoxin-producing strains representing three clostridial species illustrate the mobility and diversity of botulinum neurotoxin genes.</title>
        <authorList>
            <person name="Smith T.J."/>
            <person name="Hill K.K."/>
            <person name="Xie G."/>
            <person name="Foley B.T."/>
            <person name="Williamson C.H."/>
            <person name="Foster J.T."/>
            <person name="Johnson S.L."/>
            <person name="Chertkov O."/>
            <person name="Teshima H."/>
            <person name="Gibbons H.S."/>
            <person name="Johnsky L.A."/>
            <person name="Karavis M.A."/>
            <person name="Smith L.A."/>
        </authorList>
    </citation>
    <scope>NUCLEOTIDE SEQUENCE [LARGE SCALE GENOMIC DNA]</scope>
    <source>
        <strain evidence="4 5">Sullivan</strain>
    </source>
</reference>
<keyword evidence="5" id="KW-1185">Reference proteome</keyword>
<keyword evidence="4" id="KW-0808">Transferase</keyword>
<dbReference type="InterPro" id="IPR050571">
    <property type="entry name" value="Class-IV_PLP-Dep_Aminotrnsfr"/>
</dbReference>
<dbReference type="InterPro" id="IPR043131">
    <property type="entry name" value="BCAT-like_N"/>
</dbReference>
<dbReference type="RefSeq" id="WP_039314227.1">
    <property type="nucleotide sequence ID" value="NZ_CP006905.1"/>
</dbReference>
<comment type="cofactor">
    <cofactor evidence="1">
        <name>pyridoxal 5'-phosphate</name>
        <dbReference type="ChEBI" id="CHEBI:597326"/>
    </cofactor>
</comment>
<dbReference type="Gene3D" id="3.20.10.10">
    <property type="entry name" value="D-amino Acid Aminotransferase, subunit A, domain 2"/>
    <property type="match status" value="1"/>
</dbReference>
<dbReference type="GO" id="GO:0005829">
    <property type="term" value="C:cytosol"/>
    <property type="evidence" value="ECO:0007669"/>
    <property type="project" value="TreeGrafter"/>
</dbReference>
<dbReference type="FunFam" id="3.20.10.10:FF:000002">
    <property type="entry name" value="D-alanine aminotransferase"/>
    <property type="match status" value="1"/>
</dbReference>
<dbReference type="CDD" id="cd00449">
    <property type="entry name" value="PLPDE_IV"/>
    <property type="match status" value="1"/>
</dbReference>
<dbReference type="PANTHER" id="PTHR42743:SF11">
    <property type="entry name" value="AMINODEOXYCHORISMATE LYASE"/>
    <property type="match status" value="1"/>
</dbReference>
<dbReference type="InterPro" id="IPR001544">
    <property type="entry name" value="Aminotrans_IV"/>
</dbReference>
<evidence type="ECO:0000256" key="2">
    <source>
        <dbReference type="ARBA" id="ARBA00009320"/>
    </source>
</evidence>
<dbReference type="InterPro" id="IPR036038">
    <property type="entry name" value="Aminotransferase-like"/>
</dbReference>
<dbReference type="PANTHER" id="PTHR42743">
    <property type="entry name" value="AMINO-ACID AMINOTRANSFERASE"/>
    <property type="match status" value="1"/>
</dbReference>
<dbReference type="STRING" id="1561.NPD11_1059"/>
<dbReference type="AlphaFoldDB" id="A0A0A7FTI7"/>
<dbReference type="InterPro" id="IPR043132">
    <property type="entry name" value="BCAT-like_C"/>
</dbReference>
<dbReference type="eggNOG" id="COG0115">
    <property type="taxonomic scope" value="Bacteria"/>
</dbReference>
<dbReference type="GO" id="GO:0008652">
    <property type="term" value="P:amino acid biosynthetic process"/>
    <property type="evidence" value="ECO:0007669"/>
    <property type="project" value="UniProtKB-ARBA"/>
</dbReference>
<dbReference type="GO" id="GO:0008483">
    <property type="term" value="F:transaminase activity"/>
    <property type="evidence" value="ECO:0007669"/>
    <property type="project" value="UniProtKB-KW"/>
</dbReference>
<evidence type="ECO:0000256" key="1">
    <source>
        <dbReference type="ARBA" id="ARBA00001933"/>
    </source>
</evidence>
<keyword evidence="4" id="KW-0032">Aminotransferase</keyword>
<evidence type="ECO:0000313" key="4">
    <source>
        <dbReference type="EMBL" id="AIY82848.1"/>
    </source>
</evidence>
<dbReference type="Proteomes" id="UP000030635">
    <property type="component" value="Chromosome"/>
</dbReference>
<comment type="similarity">
    <text evidence="2">Belongs to the class-IV pyridoxal-phosphate-dependent aminotransferase family.</text>
</comment>
<evidence type="ECO:0000256" key="3">
    <source>
        <dbReference type="ARBA" id="ARBA00022898"/>
    </source>
</evidence>
<dbReference type="HOGENOM" id="CLU_020844_2_0_9"/>
<evidence type="ECO:0000313" key="5">
    <source>
        <dbReference type="Proteomes" id="UP000030635"/>
    </source>
</evidence>
<sequence>MREIVVEGEKVNLDNGLFFGQGVFETILVNKSLVFLDYHFKRIEEGLKVLNLEPFYEKEEALKLIEKLNLKDKVLKITVTDKNVVITTREIPYKDSDYEKGFKLKTSSVLRNSTSILPKIKSTNYIENIIEKKKAILEGYNDAVFYNEKGYLCETSTSNIFCIKNNKIFTPKLENGLLNGTVRNFIIENYDVEETFITKDNLLKMDEVFVTNSLFGIMKIKCIDEFRFNKTIFTDKIRENYNKTINGPNGGLNIYGK</sequence>
<dbReference type="EMBL" id="CP006905">
    <property type="protein sequence ID" value="AIY82848.1"/>
    <property type="molecule type" value="Genomic_DNA"/>
</dbReference>
<organism evidence="4 5">
    <name type="scientific">Clostridium baratii str. Sullivan</name>
    <dbReference type="NCBI Taxonomy" id="1415775"/>
    <lineage>
        <taxon>Bacteria</taxon>
        <taxon>Bacillati</taxon>
        <taxon>Bacillota</taxon>
        <taxon>Clostridia</taxon>
        <taxon>Eubacteriales</taxon>
        <taxon>Clostridiaceae</taxon>
        <taxon>Clostridium</taxon>
    </lineage>
</organism>
<dbReference type="OrthoDB" id="9805628at2"/>
<name>A0A0A7FTI7_9CLOT</name>
<gene>
    <name evidence="4" type="ORF">U729_1953</name>
</gene>
<dbReference type="GO" id="GO:0046394">
    <property type="term" value="P:carboxylic acid biosynthetic process"/>
    <property type="evidence" value="ECO:0007669"/>
    <property type="project" value="UniProtKB-ARBA"/>
</dbReference>
<dbReference type="Pfam" id="PF01063">
    <property type="entry name" value="Aminotran_4"/>
    <property type="match status" value="1"/>
</dbReference>
<accession>A0A0A7FTI7</accession>
<keyword evidence="3" id="KW-0663">Pyridoxal phosphate</keyword>
<dbReference type="Gene3D" id="3.30.470.10">
    <property type="match status" value="1"/>
</dbReference>
<protein>
    <submittedName>
        <fullName evidence="4">Aminotransferase class IV family protein</fullName>
    </submittedName>
</protein>
<dbReference type="KEGG" id="cbv:U729_1953"/>
<proteinExistence type="inferred from homology"/>
<dbReference type="SUPFAM" id="SSF56752">
    <property type="entry name" value="D-aminoacid aminotransferase-like PLP-dependent enzymes"/>
    <property type="match status" value="1"/>
</dbReference>